<name>A0A6H0SIX4_9MICC</name>
<dbReference type="EMBL" id="CP032549">
    <property type="protein sequence ID" value="QIV86379.1"/>
    <property type="molecule type" value="Genomic_DNA"/>
</dbReference>
<dbReference type="PROSITE" id="PS51257">
    <property type="entry name" value="PROKAR_LIPOPROTEIN"/>
    <property type="match status" value="1"/>
</dbReference>
<reference evidence="2 3" key="1">
    <citation type="submission" date="2018-09" db="EMBL/GenBank/DDBJ databases">
        <title>Glutamicibacter mishrai S5-52T (LMG 29155T = KCTC 39846T).</title>
        <authorList>
            <person name="Das S.K."/>
        </authorList>
    </citation>
    <scope>NUCLEOTIDE SEQUENCE [LARGE SCALE GENOMIC DNA]</scope>
    <source>
        <strain evidence="2 3">S5-52</strain>
    </source>
</reference>
<keyword evidence="1" id="KW-0732">Signal</keyword>
<proteinExistence type="predicted"/>
<dbReference type="AlphaFoldDB" id="A0A6H0SIX4"/>
<accession>A0A6H0SIX4</accession>
<keyword evidence="3" id="KW-1185">Reference proteome</keyword>
<evidence type="ECO:0000313" key="3">
    <source>
        <dbReference type="Proteomes" id="UP000502331"/>
    </source>
</evidence>
<sequence>MPKRLTVSLALCAALALSACSSTEAQMPDDQTHKIAAEGTASPSPSASPQDLTTAEVATTAGAVLASQLGFPSSAKIQGKDLEALSTPPTDTLKDIVVLPAQCSAPINDLNWSPVQLGTEAARTDFTNENQSITGSVEVAKLGKDGSATVASHNKNVRTILDQCKSAKLNGMDYTETLKFSDPKVDSLDSALYYSRDGQYAQNSLVLIKTTKEYAVMVSFLSTNPLSDAKFNKVAGSVMDAAIAQLP</sequence>
<dbReference type="RefSeq" id="WP_172511352.1">
    <property type="nucleotide sequence ID" value="NZ_CP032549.1"/>
</dbReference>
<feature type="signal peptide" evidence="1">
    <location>
        <begin position="1"/>
        <end position="25"/>
    </location>
</feature>
<organism evidence="2 3">
    <name type="scientific">Glutamicibacter mishrai</name>
    <dbReference type="NCBI Taxonomy" id="1775880"/>
    <lineage>
        <taxon>Bacteria</taxon>
        <taxon>Bacillati</taxon>
        <taxon>Actinomycetota</taxon>
        <taxon>Actinomycetes</taxon>
        <taxon>Micrococcales</taxon>
        <taxon>Micrococcaceae</taxon>
        <taxon>Glutamicibacter</taxon>
    </lineage>
</organism>
<dbReference type="Proteomes" id="UP000502331">
    <property type="component" value="Chromosome"/>
</dbReference>
<protein>
    <recommendedName>
        <fullName evidence="4">Sensor domain-containing protein</fullName>
    </recommendedName>
</protein>
<gene>
    <name evidence="2" type="ORF">D3791_04135</name>
</gene>
<feature type="chain" id="PRO_5026265304" description="Sensor domain-containing protein" evidence="1">
    <location>
        <begin position="26"/>
        <end position="247"/>
    </location>
</feature>
<evidence type="ECO:0008006" key="4">
    <source>
        <dbReference type="Google" id="ProtNLM"/>
    </source>
</evidence>
<evidence type="ECO:0000256" key="1">
    <source>
        <dbReference type="SAM" id="SignalP"/>
    </source>
</evidence>
<evidence type="ECO:0000313" key="2">
    <source>
        <dbReference type="EMBL" id="QIV86379.1"/>
    </source>
</evidence>